<proteinExistence type="inferred from homology"/>
<evidence type="ECO:0000313" key="3">
    <source>
        <dbReference type="Proteomes" id="UP000198647"/>
    </source>
</evidence>
<dbReference type="CDD" id="cd02253">
    <property type="entry name" value="DmpA"/>
    <property type="match status" value="1"/>
</dbReference>
<protein>
    <submittedName>
        <fullName evidence="2">D-aminopeptidase</fullName>
    </submittedName>
</protein>
<organism evidence="2 3">
    <name type="scientific">Salimicrobium album</name>
    <dbReference type="NCBI Taxonomy" id="50717"/>
    <lineage>
        <taxon>Bacteria</taxon>
        <taxon>Bacillati</taxon>
        <taxon>Bacillota</taxon>
        <taxon>Bacilli</taxon>
        <taxon>Bacillales</taxon>
        <taxon>Bacillaceae</taxon>
        <taxon>Salimicrobium</taxon>
    </lineage>
</organism>
<dbReference type="Proteomes" id="UP000198647">
    <property type="component" value="Unassembled WGS sequence"/>
</dbReference>
<gene>
    <name evidence="2" type="ORF">SAMN04488081_2168</name>
</gene>
<dbReference type="PANTHER" id="PTHR36512">
    <property type="entry name" value="D-AMINOPEPTIDASE"/>
    <property type="match status" value="1"/>
</dbReference>
<dbReference type="InterPro" id="IPR005321">
    <property type="entry name" value="Peptidase_S58_DmpA"/>
</dbReference>
<evidence type="ECO:0000313" key="2">
    <source>
        <dbReference type="EMBL" id="SDY13538.1"/>
    </source>
</evidence>
<dbReference type="Gene3D" id="3.60.70.12">
    <property type="entry name" value="L-amino peptidase D-ALA esterase/amidase"/>
    <property type="match status" value="1"/>
</dbReference>
<dbReference type="PANTHER" id="PTHR36512:SF3">
    <property type="entry name" value="BLR5678 PROTEIN"/>
    <property type="match status" value="1"/>
</dbReference>
<evidence type="ECO:0000256" key="1">
    <source>
        <dbReference type="ARBA" id="ARBA00007068"/>
    </source>
</evidence>
<accession>A0A1H3HFB6</accession>
<reference evidence="2 3" key="1">
    <citation type="submission" date="2016-10" db="EMBL/GenBank/DDBJ databases">
        <authorList>
            <person name="Varghese N."/>
            <person name="Submissions S."/>
        </authorList>
    </citation>
    <scope>NUCLEOTIDE SEQUENCE [LARGE SCALE GENOMIC DNA]</scope>
    <source>
        <strain evidence="2 3">DSM 20748</strain>
    </source>
</reference>
<dbReference type="EMBL" id="FNOS01000005">
    <property type="protein sequence ID" value="SDY13538.1"/>
    <property type="molecule type" value="Genomic_DNA"/>
</dbReference>
<dbReference type="SUPFAM" id="SSF56266">
    <property type="entry name" value="DmpA/ArgJ-like"/>
    <property type="match status" value="1"/>
</dbReference>
<comment type="caution">
    <text evidence="2">The sequence shown here is derived from an EMBL/GenBank/DDBJ whole genome shotgun (WGS) entry which is preliminary data.</text>
</comment>
<dbReference type="RefSeq" id="WP_093107730.1">
    <property type="nucleotide sequence ID" value="NZ_FNOS01000005.1"/>
</dbReference>
<comment type="similarity">
    <text evidence="1">Belongs to the peptidase S58 family.</text>
</comment>
<dbReference type="InterPro" id="IPR016117">
    <property type="entry name" value="ArgJ-like_dom_sf"/>
</dbReference>
<dbReference type="Pfam" id="PF03576">
    <property type="entry name" value="Peptidase_S58"/>
    <property type="match status" value="1"/>
</dbReference>
<name>A0A1H3HFB6_9BACI</name>
<sequence>MARSEVTGKGHSNRITDVEGVLVGHETLSEGSVQTGVTAVLPHGGNVFREKVTAASHVINGYGKTSGMMQLEELGELETPLLLTNTLGVGSCLNALLDHALEENEEIGRTSGTVNPVVGECNDMFLNDIRSRSITTEHARRAIRAAGREFREGSVGAGRGMLCYSMKGGIGSSSRLISVDKVTYTLGVLVLTNFGVMSDLTFHGKQIGKYWADKVKAEPHEDKGSIMIIVATDLPVTHRQLTRILKRSVTGLSRTGSFIGNGSGDVVIGFTTAKNQPRLPDHLLDGAFRAVGEAVEEAIFRSLQEAEPVTGRNGFRPPTWSELMGKYPI</sequence>
<keyword evidence="3" id="KW-1185">Reference proteome</keyword>